<reference evidence="2 3" key="2">
    <citation type="submission" date="2015-05" db="EMBL/GenBank/DDBJ databases">
        <authorList>
            <person name="Morales-Cruz A."/>
            <person name="Amrine K.C."/>
            <person name="Cantu D."/>
        </authorList>
    </citation>
    <scope>NUCLEOTIDE SEQUENCE [LARGE SCALE GENOMIC DNA]</scope>
    <source>
        <strain evidence="2">DA912</strain>
    </source>
</reference>
<feature type="compositionally biased region" description="Low complexity" evidence="1">
    <location>
        <begin position="378"/>
        <end position="389"/>
    </location>
</feature>
<evidence type="ECO:0000256" key="1">
    <source>
        <dbReference type="SAM" id="MobiDB-lite"/>
    </source>
</evidence>
<dbReference type="EMBL" id="LCUC01000221">
    <property type="protein sequence ID" value="KKY33956.1"/>
    <property type="molecule type" value="Genomic_DNA"/>
</dbReference>
<feature type="region of interest" description="Disordered" evidence="1">
    <location>
        <begin position="239"/>
        <end position="320"/>
    </location>
</feature>
<feature type="compositionally biased region" description="Polar residues" evidence="1">
    <location>
        <begin position="246"/>
        <end position="259"/>
    </location>
</feature>
<dbReference type="AlphaFoldDB" id="A0A0G2FIL3"/>
<evidence type="ECO:0000313" key="2">
    <source>
        <dbReference type="EMBL" id="KKY33956.1"/>
    </source>
</evidence>
<comment type="caution">
    <text evidence="2">The sequence shown here is derived from an EMBL/GenBank/DDBJ whole genome shotgun (WGS) entry which is preliminary data.</text>
</comment>
<dbReference type="OrthoDB" id="5235103at2759"/>
<proteinExistence type="predicted"/>
<sequence length="620" mass="67227">MGDEPYRTLSQRFDNPSRHMTIEQIVDTRLCVSSLTPKQCHEMMGQLDDRQIKNAVYDRVLCFPSDPWTENIRHAYGRQVQRDIQVVTSFENVTNHMENLFATWRGVYFFQEGDFDNIEAHVKSYLSPSIDNIGVYGTFSDYTVTKMNGLAALLKIGQTIVDIPILTSKKGLTLFAYDPLSRAVGNILSTTTTDAARREVLDLTMEGEFLELTKRATSVGLFPGLLRVVTSGTDVRPYNVPRGEQLSHNSNKRASTVQLVPTAKRSRVTQGDQHTGQADADHEGAPTPGSSRASSQQPRGGAEGSGAQASGPRNPFWRPASAGPVAMLFAKSANSTPTTKVKFEDGQIEPSLQALSQGAELQDIAKGATEYQPESQDDQQAANDAQAQDEQAEGSHESTDAGKEAEEPPAEEQEGQAAAQQPQPQPDQADPAEGQRSAYDDMLRRIEDEVFHAHAAEAPEAQLQRAPAVAALIEGTAGTVLRQFQAAARACGASGRRDHFLASLHDTAFALLWVLESCALNLGGTPLAAEVSRSVSRDALVGALWGSVRLASAAECLDLLQVRDHVGSETFGEKLERIIRQLEETGVAGFGDLRFVLGNMRSGISVPGQNTLPQPDQSDT</sequence>
<name>A0A0G2FIL3_9PEZI</name>
<protein>
    <submittedName>
        <fullName evidence="2">Uncharacterized protein</fullName>
    </submittedName>
</protein>
<dbReference type="Proteomes" id="UP000034680">
    <property type="component" value="Unassembled WGS sequence"/>
</dbReference>
<feature type="compositionally biased region" description="Basic and acidic residues" evidence="1">
    <location>
        <begin position="393"/>
        <end position="406"/>
    </location>
</feature>
<organism evidence="2 3">
    <name type="scientific">Diaporthe ampelina</name>
    <dbReference type="NCBI Taxonomy" id="1214573"/>
    <lineage>
        <taxon>Eukaryota</taxon>
        <taxon>Fungi</taxon>
        <taxon>Dikarya</taxon>
        <taxon>Ascomycota</taxon>
        <taxon>Pezizomycotina</taxon>
        <taxon>Sordariomycetes</taxon>
        <taxon>Sordariomycetidae</taxon>
        <taxon>Diaporthales</taxon>
        <taxon>Diaporthaceae</taxon>
        <taxon>Diaporthe</taxon>
    </lineage>
</organism>
<feature type="region of interest" description="Disordered" evidence="1">
    <location>
        <begin position="366"/>
        <end position="436"/>
    </location>
</feature>
<feature type="compositionally biased region" description="Low complexity" evidence="1">
    <location>
        <begin position="415"/>
        <end position="435"/>
    </location>
</feature>
<dbReference type="STRING" id="1214573.A0A0G2FIL3"/>
<gene>
    <name evidence="2" type="ORF">UCDDA912_g06060</name>
</gene>
<keyword evidence="3" id="KW-1185">Reference proteome</keyword>
<reference evidence="2 3" key="1">
    <citation type="submission" date="2015-05" db="EMBL/GenBank/DDBJ databases">
        <title>Distinctive expansion of gene families associated with plant cell wall degradation and secondary metabolism in the genomes of grapevine trunk pathogens.</title>
        <authorList>
            <person name="Lawrence D.P."/>
            <person name="Travadon R."/>
            <person name="Rolshausen P.E."/>
            <person name="Baumgartner K."/>
        </authorList>
    </citation>
    <scope>NUCLEOTIDE SEQUENCE [LARGE SCALE GENOMIC DNA]</scope>
    <source>
        <strain evidence="2">DA912</strain>
    </source>
</reference>
<feature type="compositionally biased region" description="Polar residues" evidence="1">
    <location>
        <begin position="288"/>
        <end position="298"/>
    </location>
</feature>
<accession>A0A0G2FIL3</accession>
<evidence type="ECO:0000313" key="3">
    <source>
        <dbReference type="Proteomes" id="UP000034680"/>
    </source>
</evidence>